<evidence type="ECO:0000256" key="3">
    <source>
        <dbReference type="ARBA" id="ARBA00007429"/>
    </source>
</evidence>
<dbReference type="GO" id="GO:0000776">
    <property type="term" value="C:kinetochore"/>
    <property type="evidence" value="ECO:0007669"/>
    <property type="project" value="TreeGrafter"/>
</dbReference>
<keyword evidence="4" id="KW-0963">Cytoplasm</keyword>
<dbReference type="PANTHER" id="PTHR10921:SF1">
    <property type="entry name" value="NUCLEAR DISTRIBUTION PROTEIN NUDE HOMOLOG"/>
    <property type="match status" value="1"/>
</dbReference>
<evidence type="ECO:0000256" key="8">
    <source>
        <dbReference type="SAM" id="MobiDB-lite"/>
    </source>
</evidence>
<dbReference type="EMBL" id="GBBM01003929">
    <property type="protein sequence ID" value="JAC31489.1"/>
    <property type="molecule type" value="mRNA"/>
</dbReference>
<evidence type="ECO:0000256" key="2">
    <source>
        <dbReference type="ARBA" id="ARBA00004300"/>
    </source>
</evidence>
<dbReference type="GO" id="GO:0005874">
    <property type="term" value="C:microtubule"/>
    <property type="evidence" value="ECO:0007669"/>
    <property type="project" value="UniProtKB-KW"/>
</dbReference>
<sequence>MEGSFESPQEEAAFYREQALKFEAKWREAQLELEEFQASSRDLEAELETQLEQFEASNRELRAAMGRLQADNENLQEKLQQVQREGSRQVHDLQAQLAEVSASREEMHSYIRELEQSNDDLERAKRATVASLEEFESKLNQAIERNAFLESELDDKEAMSFMVQRLKDEARDLKQELMIQQSVPKEQQDSPPRRESRPPGCIPGLSDSNRLATEGGGKAPAAAAALPGSSQQPSGLPSGQTPLTPSARVSALNIVGDLLRKVGTLESKLASCRNFVKSPQREEAEDAAGLVAAIGRTHLKQRALSSPQEFVPLAF</sequence>
<dbReference type="GO" id="GO:0016477">
    <property type="term" value="P:cell migration"/>
    <property type="evidence" value="ECO:0007669"/>
    <property type="project" value="TreeGrafter"/>
</dbReference>
<feature type="compositionally biased region" description="Low complexity" evidence="8">
    <location>
        <begin position="219"/>
        <end position="240"/>
    </location>
</feature>
<name>A0A023GCB7_AMBTT</name>
<dbReference type="InterPro" id="IPR006964">
    <property type="entry name" value="NUDE_dom"/>
</dbReference>
<evidence type="ECO:0000256" key="5">
    <source>
        <dbReference type="ARBA" id="ARBA00022701"/>
    </source>
</evidence>
<dbReference type="GO" id="GO:0000132">
    <property type="term" value="P:establishment of mitotic spindle orientation"/>
    <property type="evidence" value="ECO:0007669"/>
    <property type="project" value="TreeGrafter"/>
</dbReference>
<dbReference type="AlphaFoldDB" id="A0A023GCB7"/>
<dbReference type="Gene3D" id="6.10.250.1080">
    <property type="match status" value="1"/>
</dbReference>
<dbReference type="GO" id="GO:0005813">
    <property type="term" value="C:centrosome"/>
    <property type="evidence" value="ECO:0007669"/>
    <property type="project" value="UniProtKB-SubCell"/>
</dbReference>
<evidence type="ECO:0000313" key="10">
    <source>
        <dbReference type="EMBL" id="JAC31489.1"/>
    </source>
</evidence>
<comment type="similarity">
    <text evidence="3">Belongs to the nudE family.</text>
</comment>
<protein>
    <submittedName>
        <fullName evidence="10">Putative nuclear distribution protein nude-like 1</fullName>
    </submittedName>
</protein>
<dbReference type="GO" id="GO:0007100">
    <property type="term" value="P:mitotic centrosome separation"/>
    <property type="evidence" value="ECO:0007669"/>
    <property type="project" value="TreeGrafter"/>
</dbReference>
<dbReference type="GO" id="GO:0047496">
    <property type="term" value="P:vesicle transport along microtubule"/>
    <property type="evidence" value="ECO:0007669"/>
    <property type="project" value="TreeGrafter"/>
</dbReference>
<feature type="region of interest" description="Disordered" evidence="8">
    <location>
        <begin position="181"/>
        <end position="244"/>
    </location>
</feature>
<evidence type="ECO:0000256" key="7">
    <source>
        <dbReference type="ARBA" id="ARBA00023212"/>
    </source>
</evidence>
<comment type="subcellular location">
    <subcellularLocation>
        <location evidence="2">Cytoplasm</location>
        <location evidence="2">Cytoskeleton</location>
        <location evidence="2">Microtubule organizing center</location>
        <location evidence="2">Centrosome</location>
    </subcellularLocation>
    <subcellularLocation>
        <location evidence="1">Cytoplasm</location>
        <location evidence="1">Cytoskeleton</location>
        <location evidence="1">Spindle</location>
    </subcellularLocation>
</comment>
<dbReference type="PANTHER" id="PTHR10921">
    <property type="entry name" value="NUCLEAR DISTRIBUTION PROTEIN NUDE HOMOLOG 1"/>
    <property type="match status" value="1"/>
</dbReference>
<dbReference type="GO" id="GO:0005819">
    <property type="term" value="C:spindle"/>
    <property type="evidence" value="ECO:0007669"/>
    <property type="project" value="UniProtKB-SubCell"/>
</dbReference>
<dbReference type="GO" id="GO:0007020">
    <property type="term" value="P:microtubule nucleation"/>
    <property type="evidence" value="ECO:0007669"/>
    <property type="project" value="TreeGrafter"/>
</dbReference>
<proteinExistence type="evidence at transcript level"/>
<dbReference type="GO" id="GO:0007059">
    <property type="term" value="P:chromosome segregation"/>
    <property type="evidence" value="ECO:0007669"/>
    <property type="project" value="TreeGrafter"/>
</dbReference>
<evidence type="ECO:0000259" key="9">
    <source>
        <dbReference type="Pfam" id="PF04880"/>
    </source>
</evidence>
<keyword evidence="6" id="KW-0175">Coiled coil</keyword>
<evidence type="ECO:0000256" key="4">
    <source>
        <dbReference type="ARBA" id="ARBA00022490"/>
    </source>
</evidence>
<feature type="domain" description="NUDE" evidence="9">
    <location>
        <begin position="131"/>
        <end position="280"/>
    </location>
</feature>
<dbReference type="GO" id="GO:0008017">
    <property type="term" value="F:microtubule binding"/>
    <property type="evidence" value="ECO:0007669"/>
    <property type="project" value="InterPro"/>
</dbReference>
<organism evidence="10">
    <name type="scientific">Amblyomma triste</name>
    <name type="common">Neotropical tick</name>
    <dbReference type="NCBI Taxonomy" id="251400"/>
    <lineage>
        <taxon>Eukaryota</taxon>
        <taxon>Metazoa</taxon>
        <taxon>Ecdysozoa</taxon>
        <taxon>Arthropoda</taxon>
        <taxon>Chelicerata</taxon>
        <taxon>Arachnida</taxon>
        <taxon>Acari</taxon>
        <taxon>Parasitiformes</taxon>
        <taxon>Ixodida</taxon>
        <taxon>Ixodoidea</taxon>
        <taxon>Ixodidae</taxon>
        <taxon>Amblyomminae</taxon>
        <taxon>Amblyomma</taxon>
    </lineage>
</organism>
<dbReference type="GO" id="GO:0051642">
    <property type="term" value="P:centrosome localization"/>
    <property type="evidence" value="ECO:0007669"/>
    <property type="project" value="TreeGrafter"/>
</dbReference>
<evidence type="ECO:0000256" key="1">
    <source>
        <dbReference type="ARBA" id="ARBA00004186"/>
    </source>
</evidence>
<evidence type="ECO:0000256" key="6">
    <source>
        <dbReference type="ARBA" id="ARBA00023054"/>
    </source>
</evidence>
<feature type="compositionally biased region" description="Basic and acidic residues" evidence="8">
    <location>
        <begin position="186"/>
        <end position="197"/>
    </location>
</feature>
<keyword evidence="7" id="KW-0206">Cytoskeleton</keyword>
<accession>A0A023GCB7</accession>
<keyword evidence="5" id="KW-0493">Microtubule</keyword>
<dbReference type="GO" id="GO:0005871">
    <property type="term" value="C:kinesin complex"/>
    <property type="evidence" value="ECO:0007669"/>
    <property type="project" value="TreeGrafter"/>
</dbReference>
<reference evidence="10" key="1">
    <citation type="submission" date="2014-03" db="EMBL/GenBank/DDBJ databases">
        <title>The sialotranscriptome of Amblyomma triste, Amblyomma parvum and Amblyomma cajennense ticks, uncovered by 454-based RNA-seq.</title>
        <authorList>
            <person name="Garcia G.R."/>
            <person name="Gardinassi L.G."/>
            <person name="Ribeiro J.M."/>
            <person name="Anatriello E."/>
            <person name="Ferreira B.R."/>
            <person name="Moreira H.N."/>
            <person name="Mafra C."/>
            <person name="Olegario M.M."/>
            <person name="Szabo P.J."/>
            <person name="Miranda-Santos I.K."/>
            <person name="Maruyama S.R."/>
        </authorList>
    </citation>
    <scope>NUCLEOTIDE SEQUENCE</scope>
    <source>
        <strain evidence="10">Mato Grasso do Sul</strain>
        <tissue evidence="10">Salivary glands</tissue>
    </source>
</reference>
<dbReference type="Pfam" id="PF04880">
    <property type="entry name" value="NUDE_C"/>
    <property type="match status" value="1"/>
</dbReference>
<dbReference type="InterPro" id="IPR033494">
    <property type="entry name" value="NUDE"/>
</dbReference>